<dbReference type="AlphaFoldDB" id="A0A4V1D3H5"/>
<proteinExistence type="predicted"/>
<dbReference type="RefSeq" id="WP_136416301.1">
    <property type="nucleotide sequence ID" value="NZ_CP039396.1"/>
</dbReference>
<accession>A0A4V1D3H5</accession>
<protein>
    <submittedName>
        <fullName evidence="1">Uncharacterized protein</fullName>
    </submittedName>
</protein>
<evidence type="ECO:0000313" key="2">
    <source>
        <dbReference type="Proteomes" id="UP000297149"/>
    </source>
</evidence>
<evidence type="ECO:0000313" key="1">
    <source>
        <dbReference type="EMBL" id="QCD43028.1"/>
    </source>
</evidence>
<keyword evidence="2" id="KW-1185">Reference proteome</keyword>
<dbReference type="EMBL" id="CP039396">
    <property type="protein sequence ID" value="QCD43028.1"/>
    <property type="molecule type" value="Genomic_DNA"/>
</dbReference>
<name>A0A4V1D3H5_9BACT</name>
<dbReference type="Proteomes" id="UP000297149">
    <property type="component" value="Chromosome"/>
</dbReference>
<dbReference type="KEGG" id="ddb:E7747_12475"/>
<sequence length="258" mass="29210">MPVTDSTDLTATMAYGYYLLARYQCGVADSLAVGLDTHGDVRELRRFVRLLDRRLDSAVPAELCSLVPLYELIYRVGHGCAPSTKIRMGSRQKCFHAWLHGDMAITETQLAGMIRTDLRRNPADVDARHLSWYAGVIDGWCRALRRTPRFAQLSFAENFARLSILLKENLRAFYPASETRVKQGWVKANLIDNLTDCDTLSLKEYRSFLSSAVSHGITTSEYIAHDTAALSELGSRTDIHPFEREAYRLLRNSRQFTA</sequence>
<organism evidence="1 2">
    <name type="scientific">Duncaniella dubosii</name>
    <dbReference type="NCBI Taxonomy" id="2518971"/>
    <lineage>
        <taxon>Bacteria</taxon>
        <taxon>Pseudomonadati</taxon>
        <taxon>Bacteroidota</taxon>
        <taxon>Bacteroidia</taxon>
        <taxon>Bacteroidales</taxon>
        <taxon>Muribaculaceae</taxon>
        <taxon>Duncaniella</taxon>
    </lineage>
</organism>
<reference evidence="2" key="1">
    <citation type="submission" date="2019-02" db="EMBL/GenBank/DDBJ databases">
        <title>Isolation and identification of novel species under the genus Muribaculum.</title>
        <authorList>
            <person name="Miyake S."/>
            <person name="Ding Y."/>
            <person name="Low A."/>
            <person name="Soh M."/>
            <person name="Seedorf H."/>
        </authorList>
    </citation>
    <scope>NUCLEOTIDE SEQUENCE [LARGE SCALE GENOMIC DNA]</scope>
    <source>
        <strain evidence="2">H5</strain>
    </source>
</reference>
<gene>
    <name evidence="1" type="ORF">E7747_12475</name>
</gene>